<sequence length="152" mass="16479">MRIGALSQRTGVSVRLLRYYEEQGLLRPVRRPSGYREYREDDVRTVQNIRTLLAAGLNTQTIATLLPCMIDDDQGLAPACPEMLSDLHREQERIDKAVADLLAARSVLDVIVAATPSPAAAESVACHAVDGTASAGIDASLNNALPSPTRRR</sequence>
<dbReference type="InterPro" id="IPR009061">
    <property type="entry name" value="DNA-bd_dom_put_sf"/>
</dbReference>
<dbReference type="AlphaFoldDB" id="A0A846XS62"/>
<keyword evidence="4" id="KW-1185">Reference proteome</keyword>
<dbReference type="CDD" id="cd01282">
    <property type="entry name" value="HTH_MerR-like_sg3"/>
    <property type="match status" value="1"/>
</dbReference>
<gene>
    <name evidence="3" type="ORF">HGA13_25690</name>
</gene>
<dbReference type="PRINTS" id="PR00040">
    <property type="entry name" value="HTHMERR"/>
</dbReference>
<dbReference type="PROSITE" id="PS50937">
    <property type="entry name" value="HTH_MERR_2"/>
    <property type="match status" value="1"/>
</dbReference>
<keyword evidence="1" id="KW-0238">DNA-binding</keyword>
<dbReference type="EMBL" id="JAAXOO010000007">
    <property type="protein sequence ID" value="NKY36434.1"/>
    <property type="molecule type" value="Genomic_DNA"/>
</dbReference>
<evidence type="ECO:0000259" key="2">
    <source>
        <dbReference type="PROSITE" id="PS50937"/>
    </source>
</evidence>
<evidence type="ECO:0000313" key="4">
    <source>
        <dbReference type="Proteomes" id="UP000565715"/>
    </source>
</evidence>
<dbReference type="SUPFAM" id="SSF46955">
    <property type="entry name" value="Putative DNA-binding domain"/>
    <property type="match status" value="1"/>
</dbReference>
<dbReference type="PANTHER" id="PTHR30204">
    <property type="entry name" value="REDOX-CYCLING DRUG-SENSING TRANSCRIPTIONAL ACTIVATOR SOXR"/>
    <property type="match status" value="1"/>
</dbReference>
<dbReference type="Proteomes" id="UP000565715">
    <property type="component" value="Unassembled WGS sequence"/>
</dbReference>
<dbReference type="GO" id="GO:0003677">
    <property type="term" value="F:DNA binding"/>
    <property type="evidence" value="ECO:0007669"/>
    <property type="project" value="UniProtKB-KW"/>
</dbReference>
<accession>A0A846XS62</accession>
<reference evidence="3 4" key="1">
    <citation type="submission" date="2020-04" db="EMBL/GenBank/DDBJ databases">
        <title>MicrobeNet Type strains.</title>
        <authorList>
            <person name="Nicholson A.C."/>
        </authorList>
    </citation>
    <scope>NUCLEOTIDE SEQUENCE [LARGE SCALE GENOMIC DNA]</scope>
    <source>
        <strain evidence="3 4">DSM 45078</strain>
    </source>
</reference>
<dbReference type="Gene3D" id="1.10.1660.10">
    <property type="match status" value="1"/>
</dbReference>
<name>A0A846XS62_9NOCA</name>
<feature type="domain" description="HTH merR-type" evidence="2">
    <location>
        <begin position="1"/>
        <end position="68"/>
    </location>
</feature>
<dbReference type="GO" id="GO:0003700">
    <property type="term" value="F:DNA-binding transcription factor activity"/>
    <property type="evidence" value="ECO:0007669"/>
    <property type="project" value="InterPro"/>
</dbReference>
<comment type="caution">
    <text evidence="3">The sequence shown here is derived from an EMBL/GenBank/DDBJ whole genome shotgun (WGS) entry which is preliminary data.</text>
</comment>
<proteinExistence type="predicted"/>
<dbReference type="PANTHER" id="PTHR30204:SF97">
    <property type="entry name" value="MERR FAMILY REGULATORY PROTEIN"/>
    <property type="match status" value="1"/>
</dbReference>
<dbReference type="PROSITE" id="PS00552">
    <property type="entry name" value="HTH_MERR_1"/>
    <property type="match status" value="1"/>
</dbReference>
<dbReference type="InterPro" id="IPR000551">
    <property type="entry name" value="MerR-type_HTH_dom"/>
</dbReference>
<dbReference type="RefSeq" id="WP_068038297.1">
    <property type="nucleotide sequence ID" value="NZ_JAAXOO010000007.1"/>
</dbReference>
<dbReference type="InterPro" id="IPR047057">
    <property type="entry name" value="MerR_fam"/>
</dbReference>
<evidence type="ECO:0000313" key="3">
    <source>
        <dbReference type="EMBL" id="NKY36434.1"/>
    </source>
</evidence>
<organism evidence="3 4">
    <name type="scientific">Nocardia speluncae</name>
    <dbReference type="NCBI Taxonomy" id="419477"/>
    <lineage>
        <taxon>Bacteria</taxon>
        <taxon>Bacillati</taxon>
        <taxon>Actinomycetota</taxon>
        <taxon>Actinomycetes</taxon>
        <taxon>Mycobacteriales</taxon>
        <taxon>Nocardiaceae</taxon>
        <taxon>Nocardia</taxon>
    </lineage>
</organism>
<dbReference type="Pfam" id="PF13411">
    <property type="entry name" value="MerR_1"/>
    <property type="match status" value="1"/>
</dbReference>
<dbReference type="SMART" id="SM00422">
    <property type="entry name" value="HTH_MERR"/>
    <property type="match status" value="1"/>
</dbReference>
<protein>
    <submittedName>
        <fullName evidence="3">MerR family transcriptional regulator</fullName>
    </submittedName>
</protein>
<evidence type="ECO:0000256" key="1">
    <source>
        <dbReference type="ARBA" id="ARBA00023125"/>
    </source>
</evidence>